<evidence type="ECO:0000256" key="2">
    <source>
        <dbReference type="ARBA" id="ARBA00022670"/>
    </source>
</evidence>
<keyword evidence="4 9" id="KW-0732">Signal</keyword>
<dbReference type="EMBL" id="JADJUC010000013">
    <property type="protein sequence ID" value="MBK8524773.1"/>
    <property type="molecule type" value="Genomic_DNA"/>
</dbReference>
<evidence type="ECO:0000313" key="11">
    <source>
        <dbReference type="EMBL" id="MBK8524773.1"/>
    </source>
</evidence>
<dbReference type="Gene3D" id="1.25.40.10">
    <property type="entry name" value="Tetratricopeptide repeat domain"/>
    <property type="match status" value="1"/>
</dbReference>
<dbReference type="Gene3D" id="3.30.2010.10">
    <property type="entry name" value="Metalloproteases ('zincins'), catalytic domain"/>
    <property type="match status" value="1"/>
</dbReference>
<evidence type="ECO:0000256" key="4">
    <source>
        <dbReference type="ARBA" id="ARBA00022729"/>
    </source>
</evidence>
<dbReference type="Proteomes" id="UP000886689">
    <property type="component" value="Unassembled WGS sequence"/>
</dbReference>
<evidence type="ECO:0000256" key="3">
    <source>
        <dbReference type="ARBA" id="ARBA00022723"/>
    </source>
</evidence>
<dbReference type="SUPFAM" id="SSF48452">
    <property type="entry name" value="TPR-like"/>
    <property type="match status" value="1"/>
</dbReference>
<feature type="signal peptide" evidence="9">
    <location>
        <begin position="1"/>
        <end position="34"/>
    </location>
</feature>
<keyword evidence="3" id="KW-0479">Metal-binding</keyword>
<evidence type="ECO:0000256" key="6">
    <source>
        <dbReference type="ARBA" id="ARBA00022801"/>
    </source>
</evidence>
<sequence>MTTRPLFSAPVRTARKALSLLLCAALAVSPPAFGDSLPDLGESARADLSPQLEKKIGESIMNDIRLHESSYVDDPEVNDYLNRLGLRLASSSTDAGGDFHFFAIRDGQVNAFAMFGGFIGVNTGTILTAQSESELAGVIAHEISHVTQNHLARQISAQKQQSVLGMIAMAVALLAVRSNSQAAGAAMAGSEAAMVQSQLAFTRDFEREADRVGFDILQKAGYDPRGMSEFFERLQRATRVYENNAPVYMRSHPITVERISDMQNRQQKFPYKQVRDSLDFQLVRAKLRAQLGTAKEAVSDFETLLRDRKFASEAAVRYGLAYALYRAKRYAQAEQELEMVRRQKAGSAMAESLAAEIKAESGDLAGAASIFREALQRFPLSRALAYGYADTLFSQRSYDRLQAFLEDQLQSYVTDPKLYGLLAKTHAVQGRKLQQHRALAEMYVLQGRMIQAIEQLQFAQRAGDGNFYEQSVVDARLRELKKQQAEEAKQKK</sequence>
<dbReference type="HAMAP" id="MF_00997">
    <property type="entry name" value="Protease_BepA"/>
    <property type="match status" value="1"/>
</dbReference>
<dbReference type="GO" id="GO:0004222">
    <property type="term" value="F:metalloendopeptidase activity"/>
    <property type="evidence" value="ECO:0007669"/>
    <property type="project" value="InterPro"/>
</dbReference>
<dbReference type="InterPro" id="IPR030873">
    <property type="entry name" value="Protease_BepA"/>
</dbReference>
<dbReference type="PANTHER" id="PTHR22726:SF1">
    <property type="entry name" value="METALLOENDOPEPTIDASE OMA1, MITOCHONDRIAL"/>
    <property type="match status" value="1"/>
</dbReference>
<reference evidence="11" key="1">
    <citation type="submission" date="2020-10" db="EMBL/GenBank/DDBJ databases">
        <title>Connecting structure to function with the recovery of over 1000 high-quality activated sludge metagenome-assembled genomes encoding full-length rRNA genes using long-read sequencing.</title>
        <authorList>
            <person name="Singleton C.M."/>
            <person name="Petriglieri F."/>
            <person name="Kristensen J.M."/>
            <person name="Kirkegaard R.H."/>
            <person name="Michaelsen T.Y."/>
            <person name="Andersen M.H."/>
            <person name="Karst S.M."/>
            <person name="Dueholm M.S."/>
            <person name="Nielsen P.H."/>
            <person name="Albertsen M."/>
        </authorList>
    </citation>
    <scope>NUCLEOTIDE SEQUENCE</scope>
    <source>
        <strain evidence="11">Hirt_18-Q3-R61-65_BATAC.395</strain>
    </source>
</reference>
<proteinExistence type="inferred from homology"/>
<evidence type="ECO:0000256" key="1">
    <source>
        <dbReference type="ARBA" id="ARBA00001947"/>
    </source>
</evidence>
<name>A0A9D7PS20_9PROT</name>
<dbReference type="CDD" id="cd07333">
    <property type="entry name" value="M48C_bepA_like"/>
    <property type="match status" value="1"/>
</dbReference>
<evidence type="ECO:0000256" key="9">
    <source>
        <dbReference type="SAM" id="SignalP"/>
    </source>
</evidence>
<keyword evidence="5" id="KW-0574">Periplasm</keyword>
<keyword evidence="7" id="KW-0862">Zinc</keyword>
<dbReference type="InterPro" id="IPR051156">
    <property type="entry name" value="Mito/Outer_Membr_Metalloprot"/>
</dbReference>
<dbReference type="AlphaFoldDB" id="A0A9D7PS20"/>
<feature type="domain" description="Peptidase M48" evidence="10">
    <location>
        <begin position="77"/>
        <end position="265"/>
    </location>
</feature>
<dbReference type="Pfam" id="PF14559">
    <property type="entry name" value="TPR_19"/>
    <property type="match status" value="1"/>
</dbReference>
<dbReference type="InterPro" id="IPR001915">
    <property type="entry name" value="Peptidase_M48"/>
</dbReference>
<comment type="cofactor">
    <cofactor evidence="1">
        <name>Zn(2+)</name>
        <dbReference type="ChEBI" id="CHEBI:29105"/>
    </cofactor>
</comment>
<feature type="chain" id="PRO_5039676537" evidence="9">
    <location>
        <begin position="35"/>
        <end position="492"/>
    </location>
</feature>
<comment type="caution">
    <text evidence="11">The sequence shown here is derived from an EMBL/GenBank/DDBJ whole genome shotgun (WGS) entry which is preliminary data.</text>
</comment>
<dbReference type="GO" id="GO:0016020">
    <property type="term" value="C:membrane"/>
    <property type="evidence" value="ECO:0007669"/>
    <property type="project" value="InterPro"/>
</dbReference>
<organism evidence="11 12">
    <name type="scientific">Candidatus Proximibacter danicus</name>
    <dbReference type="NCBI Taxonomy" id="2954365"/>
    <lineage>
        <taxon>Bacteria</taxon>
        <taxon>Pseudomonadati</taxon>
        <taxon>Pseudomonadota</taxon>
        <taxon>Betaproteobacteria</taxon>
        <taxon>Candidatus Proximibacter</taxon>
    </lineage>
</organism>
<dbReference type="GO" id="GO:0046872">
    <property type="term" value="F:metal ion binding"/>
    <property type="evidence" value="ECO:0007669"/>
    <property type="project" value="UniProtKB-KW"/>
</dbReference>
<keyword evidence="6" id="KW-0378">Hydrolase</keyword>
<dbReference type="Pfam" id="PF01435">
    <property type="entry name" value="Peptidase_M48"/>
    <property type="match status" value="1"/>
</dbReference>
<accession>A0A9D7PS20</accession>
<dbReference type="InterPro" id="IPR011990">
    <property type="entry name" value="TPR-like_helical_dom_sf"/>
</dbReference>
<keyword evidence="8" id="KW-0482">Metalloprotease</keyword>
<evidence type="ECO:0000256" key="7">
    <source>
        <dbReference type="ARBA" id="ARBA00022833"/>
    </source>
</evidence>
<gene>
    <name evidence="11" type="ORF">IPL58_12180</name>
</gene>
<protein>
    <submittedName>
        <fullName evidence="11">M48 family metallopeptidase</fullName>
    </submittedName>
</protein>
<dbReference type="GO" id="GO:0051603">
    <property type="term" value="P:proteolysis involved in protein catabolic process"/>
    <property type="evidence" value="ECO:0007669"/>
    <property type="project" value="TreeGrafter"/>
</dbReference>
<evidence type="ECO:0000259" key="10">
    <source>
        <dbReference type="Pfam" id="PF01435"/>
    </source>
</evidence>
<evidence type="ECO:0000313" key="12">
    <source>
        <dbReference type="Proteomes" id="UP000886689"/>
    </source>
</evidence>
<evidence type="ECO:0000256" key="5">
    <source>
        <dbReference type="ARBA" id="ARBA00022764"/>
    </source>
</evidence>
<evidence type="ECO:0000256" key="8">
    <source>
        <dbReference type="ARBA" id="ARBA00023049"/>
    </source>
</evidence>
<keyword evidence="2" id="KW-0645">Protease</keyword>
<dbReference type="PANTHER" id="PTHR22726">
    <property type="entry name" value="METALLOENDOPEPTIDASE OMA1"/>
    <property type="match status" value="1"/>
</dbReference>